<organism evidence="2 3">
    <name type="scientific">Aquamicrobium defluvii</name>
    <dbReference type="NCBI Taxonomy" id="69279"/>
    <lineage>
        <taxon>Bacteria</taxon>
        <taxon>Pseudomonadati</taxon>
        <taxon>Pseudomonadota</taxon>
        <taxon>Alphaproteobacteria</taxon>
        <taxon>Hyphomicrobiales</taxon>
        <taxon>Phyllobacteriaceae</taxon>
        <taxon>Aquamicrobium</taxon>
    </lineage>
</organism>
<comment type="caution">
    <text evidence="2">The sequence shown here is derived from an EMBL/GenBank/DDBJ whole genome shotgun (WGS) entry which is preliminary data.</text>
</comment>
<keyword evidence="3" id="KW-1185">Reference proteome</keyword>
<dbReference type="EMBL" id="SNZF01000013">
    <property type="protein sequence ID" value="TDR34706.1"/>
    <property type="molecule type" value="Genomic_DNA"/>
</dbReference>
<name>A0A4R6YF18_9HYPH</name>
<protein>
    <submittedName>
        <fullName evidence="2">Uncharacterized protein</fullName>
    </submittedName>
</protein>
<reference evidence="2 3" key="1">
    <citation type="submission" date="2019-03" db="EMBL/GenBank/DDBJ databases">
        <title>Genomic Encyclopedia of Type Strains, Phase IV (KMG-IV): sequencing the most valuable type-strain genomes for metagenomic binning, comparative biology and taxonomic classification.</title>
        <authorList>
            <person name="Goeker M."/>
        </authorList>
    </citation>
    <scope>NUCLEOTIDE SEQUENCE [LARGE SCALE GENOMIC DNA]</scope>
    <source>
        <strain evidence="2 3">DSM 11603</strain>
    </source>
</reference>
<evidence type="ECO:0000313" key="2">
    <source>
        <dbReference type="EMBL" id="TDR34706.1"/>
    </source>
</evidence>
<evidence type="ECO:0000313" key="3">
    <source>
        <dbReference type="Proteomes" id="UP000294958"/>
    </source>
</evidence>
<evidence type="ECO:0000256" key="1">
    <source>
        <dbReference type="SAM" id="MobiDB-lite"/>
    </source>
</evidence>
<dbReference type="RefSeq" id="WP_133675408.1">
    <property type="nucleotide sequence ID" value="NZ_SNZF01000013.1"/>
</dbReference>
<accession>A0A4R6YF18</accession>
<dbReference type="OrthoDB" id="7999080at2"/>
<feature type="compositionally biased region" description="Acidic residues" evidence="1">
    <location>
        <begin position="113"/>
        <end position="124"/>
    </location>
</feature>
<proteinExistence type="predicted"/>
<dbReference type="AlphaFoldDB" id="A0A4R6YF18"/>
<dbReference type="Proteomes" id="UP000294958">
    <property type="component" value="Unassembled WGS sequence"/>
</dbReference>
<feature type="region of interest" description="Disordered" evidence="1">
    <location>
        <begin position="104"/>
        <end position="124"/>
    </location>
</feature>
<sequence>MDSQTEQVAVEAAPDFEWAIVEIMGHRKHAGRVREEERFGAKMLRVDVPKIEMIETMDEAHPHPLPRVTGWTTHWYGGPSIFSFTLTDEESVMRINRPYYSPQRYIAPPHDPDFDEVEFDGGDE</sequence>
<gene>
    <name evidence="2" type="ORF">DES43_113137</name>
</gene>